<evidence type="ECO:0000256" key="2">
    <source>
        <dbReference type="SAM" id="SignalP"/>
    </source>
</evidence>
<feature type="chain" id="PRO_5020251685" evidence="2">
    <location>
        <begin position="29"/>
        <end position="569"/>
    </location>
</feature>
<feature type="signal peptide" evidence="2">
    <location>
        <begin position="1"/>
        <end position="28"/>
    </location>
</feature>
<dbReference type="InterPro" id="IPR011990">
    <property type="entry name" value="TPR-like_helical_dom_sf"/>
</dbReference>
<organism evidence="3 4">
    <name type="scientific">Thermomonas haemolytica</name>
    <dbReference type="NCBI Taxonomy" id="141949"/>
    <lineage>
        <taxon>Bacteria</taxon>
        <taxon>Pseudomonadati</taxon>
        <taxon>Pseudomonadota</taxon>
        <taxon>Gammaproteobacteria</taxon>
        <taxon>Lysobacterales</taxon>
        <taxon>Lysobacteraceae</taxon>
        <taxon>Thermomonas</taxon>
    </lineage>
</organism>
<dbReference type="Pfam" id="PF13432">
    <property type="entry name" value="TPR_16"/>
    <property type="match status" value="2"/>
</dbReference>
<gene>
    <name evidence="3" type="ORF">EDC34_105131</name>
</gene>
<evidence type="ECO:0000256" key="1">
    <source>
        <dbReference type="PROSITE-ProRule" id="PRU00339"/>
    </source>
</evidence>
<dbReference type="OrthoDB" id="9766710at2"/>
<dbReference type="EMBL" id="SMAP01000005">
    <property type="protein sequence ID" value="TCT23541.1"/>
    <property type="molecule type" value="Genomic_DNA"/>
</dbReference>
<dbReference type="SMART" id="SM00028">
    <property type="entry name" value="TPR"/>
    <property type="match status" value="3"/>
</dbReference>
<keyword evidence="4" id="KW-1185">Reference proteome</keyword>
<keyword evidence="2" id="KW-0732">Signal</keyword>
<name>A0A4R3N5G8_9GAMM</name>
<evidence type="ECO:0000313" key="3">
    <source>
        <dbReference type="EMBL" id="TCT23541.1"/>
    </source>
</evidence>
<evidence type="ECO:0000313" key="4">
    <source>
        <dbReference type="Proteomes" id="UP000295414"/>
    </source>
</evidence>
<dbReference type="AlphaFoldDB" id="A0A4R3N5G8"/>
<dbReference type="RefSeq" id="WP_114959988.1">
    <property type="nucleotide sequence ID" value="NZ_MSZW01000001.1"/>
</dbReference>
<reference evidence="3 4" key="1">
    <citation type="submission" date="2019-03" db="EMBL/GenBank/DDBJ databases">
        <title>Genomic Encyclopedia of Type Strains, Phase IV (KMG-IV): sequencing the most valuable type-strain genomes for metagenomic binning, comparative biology and taxonomic classification.</title>
        <authorList>
            <person name="Goeker M."/>
        </authorList>
    </citation>
    <scope>NUCLEOTIDE SEQUENCE [LARGE SCALE GENOMIC DNA]</scope>
    <source>
        <strain evidence="3 4">DSM 13605</strain>
    </source>
</reference>
<accession>A0A4R3N5G8</accession>
<protein>
    <submittedName>
        <fullName evidence="3">Tetratricopeptide repeat protein</fullName>
    </submittedName>
</protein>
<keyword evidence="1" id="KW-0802">TPR repeat</keyword>
<comment type="caution">
    <text evidence="3">The sequence shown here is derived from an EMBL/GenBank/DDBJ whole genome shotgun (WGS) entry which is preliminary data.</text>
</comment>
<dbReference type="PROSITE" id="PS50005">
    <property type="entry name" value="TPR"/>
    <property type="match status" value="2"/>
</dbReference>
<dbReference type="PANTHER" id="PTHR12558:SF13">
    <property type="entry name" value="CELL DIVISION CYCLE PROTEIN 27 HOMOLOG"/>
    <property type="match status" value="1"/>
</dbReference>
<dbReference type="SUPFAM" id="SSF48452">
    <property type="entry name" value="TPR-like"/>
    <property type="match status" value="2"/>
</dbReference>
<sequence>MPIPYRLGLRLPVLLLALACVAPAPALAAPAASKPGEKPATQAARVDPLEASLAGEFALQGGLLPEAARDYLAAARAAADPVLAERATRIALLADRDALAAEALATWRQLQPQDSQARHMMAATLALRAGQKAQARRELRVLLAEDDGWQAALAALTGAVGRQPALVVAMVGEIVDRGELPAQLQAWLAFGGLAQRLEQPKLVDRIVVQVVKRFPGEPRVALLRAQWLREAGDLAQARAVLDAIPAPARRSTALRGSLASEYEALGDAARAAQVLAAGPQDDTSYARRADLLDGLGDKDGLAALYAELKAGATQPNPMRRLLLGQVAELLQRYDEALAWYASVPGSRAQALARLRAVGVRHAMGQVAKAYDEVHALQSDAALDDDARRDAYLMEAELRQKDADAAGERDAYARGLAAFPDNIELLYARALMWERQDQIDRAEADLRRVLVIEPDNVAALNALGYTLADRTTRYREALELIDRARVADPGNAAIIDSYGWVLFKLGKPRDALEQLRRAYALQKDPDIASHLGQVLWVLGRKDEARRYFDEARRLDPGNRSLQRALQETGA</sequence>
<proteinExistence type="predicted"/>
<feature type="repeat" description="TPR" evidence="1">
    <location>
        <begin position="524"/>
        <end position="557"/>
    </location>
</feature>
<dbReference type="Proteomes" id="UP000295414">
    <property type="component" value="Unassembled WGS sequence"/>
</dbReference>
<dbReference type="InterPro" id="IPR019734">
    <property type="entry name" value="TPR_rpt"/>
</dbReference>
<dbReference type="PANTHER" id="PTHR12558">
    <property type="entry name" value="CELL DIVISION CYCLE 16,23,27"/>
    <property type="match status" value="1"/>
</dbReference>
<dbReference type="Gene3D" id="1.25.40.10">
    <property type="entry name" value="Tetratricopeptide repeat domain"/>
    <property type="match status" value="2"/>
</dbReference>
<feature type="repeat" description="TPR" evidence="1">
    <location>
        <begin position="422"/>
        <end position="455"/>
    </location>
</feature>